<dbReference type="PIRSF" id="PIRSF035875">
    <property type="entry name" value="RNase_BN"/>
    <property type="match status" value="1"/>
</dbReference>
<dbReference type="InterPro" id="IPR017039">
    <property type="entry name" value="Virul_fac_BrkB"/>
</dbReference>
<protein>
    <submittedName>
        <fullName evidence="7">Membrane protein</fullName>
    </submittedName>
</protein>
<organism evidence="7 8">
    <name type="scientific">Planctomicrobium piriforme</name>
    <dbReference type="NCBI Taxonomy" id="1576369"/>
    <lineage>
        <taxon>Bacteria</taxon>
        <taxon>Pseudomonadati</taxon>
        <taxon>Planctomycetota</taxon>
        <taxon>Planctomycetia</taxon>
        <taxon>Planctomycetales</taxon>
        <taxon>Planctomycetaceae</taxon>
        <taxon>Planctomicrobium</taxon>
    </lineage>
</organism>
<dbReference type="AlphaFoldDB" id="A0A1I3CL19"/>
<reference evidence="8" key="1">
    <citation type="submission" date="2016-10" db="EMBL/GenBank/DDBJ databases">
        <authorList>
            <person name="Varghese N."/>
            <person name="Submissions S."/>
        </authorList>
    </citation>
    <scope>NUCLEOTIDE SEQUENCE [LARGE SCALE GENOMIC DNA]</scope>
    <source>
        <strain evidence="8">DSM 26348</strain>
    </source>
</reference>
<dbReference type="RefSeq" id="WP_092048009.1">
    <property type="nucleotide sequence ID" value="NZ_FOQD01000002.1"/>
</dbReference>
<accession>A0A1I3CL19</accession>
<dbReference type="PANTHER" id="PTHR30213">
    <property type="entry name" value="INNER MEMBRANE PROTEIN YHJD"/>
    <property type="match status" value="1"/>
</dbReference>
<proteinExistence type="predicted"/>
<dbReference type="OrthoDB" id="9797028at2"/>
<evidence type="ECO:0000313" key="7">
    <source>
        <dbReference type="EMBL" id="SFH75128.1"/>
    </source>
</evidence>
<feature type="transmembrane region" description="Helical" evidence="6">
    <location>
        <begin position="138"/>
        <end position="164"/>
    </location>
</feature>
<feature type="transmembrane region" description="Helical" evidence="6">
    <location>
        <begin position="176"/>
        <end position="197"/>
    </location>
</feature>
<feature type="transmembrane region" description="Helical" evidence="6">
    <location>
        <begin position="238"/>
        <end position="256"/>
    </location>
</feature>
<evidence type="ECO:0000256" key="5">
    <source>
        <dbReference type="ARBA" id="ARBA00023136"/>
    </source>
</evidence>
<evidence type="ECO:0000313" key="8">
    <source>
        <dbReference type="Proteomes" id="UP000199518"/>
    </source>
</evidence>
<evidence type="ECO:0000256" key="1">
    <source>
        <dbReference type="ARBA" id="ARBA00004651"/>
    </source>
</evidence>
<dbReference type="Proteomes" id="UP000199518">
    <property type="component" value="Unassembled WGS sequence"/>
</dbReference>
<evidence type="ECO:0000256" key="2">
    <source>
        <dbReference type="ARBA" id="ARBA00022475"/>
    </source>
</evidence>
<evidence type="ECO:0000256" key="3">
    <source>
        <dbReference type="ARBA" id="ARBA00022692"/>
    </source>
</evidence>
<keyword evidence="5 6" id="KW-0472">Membrane</keyword>
<name>A0A1I3CL19_9PLAN</name>
<keyword evidence="4 6" id="KW-1133">Transmembrane helix</keyword>
<evidence type="ECO:0000256" key="6">
    <source>
        <dbReference type="SAM" id="Phobius"/>
    </source>
</evidence>
<feature type="transmembrane region" description="Helical" evidence="6">
    <location>
        <begin position="89"/>
        <end position="109"/>
    </location>
</feature>
<keyword evidence="2" id="KW-1003">Cell membrane</keyword>
<keyword evidence="3 6" id="KW-0812">Transmembrane</keyword>
<feature type="transmembrane region" description="Helical" evidence="6">
    <location>
        <begin position="209"/>
        <end position="232"/>
    </location>
</feature>
<dbReference type="NCBIfam" id="TIGR00765">
    <property type="entry name" value="yihY_not_rbn"/>
    <property type="match status" value="1"/>
</dbReference>
<gene>
    <name evidence="7" type="ORF">SAMN05421753_102326</name>
</gene>
<dbReference type="EMBL" id="FOQD01000002">
    <property type="protein sequence ID" value="SFH75128.1"/>
    <property type="molecule type" value="Genomic_DNA"/>
</dbReference>
<dbReference type="PANTHER" id="PTHR30213:SF1">
    <property type="entry name" value="INNER MEMBRANE PROTEIN YHJD"/>
    <property type="match status" value="1"/>
</dbReference>
<dbReference type="GO" id="GO:0005886">
    <property type="term" value="C:plasma membrane"/>
    <property type="evidence" value="ECO:0007669"/>
    <property type="project" value="UniProtKB-SubCell"/>
</dbReference>
<feature type="transmembrane region" description="Helical" evidence="6">
    <location>
        <begin position="29"/>
        <end position="52"/>
    </location>
</feature>
<evidence type="ECO:0000256" key="4">
    <source>
        <dbReference type="ARBA" id="ARBA00022989"/>
    </source>
</evidence>
<comment type="subcellular location">
    <subcellularLocation>
        <location evidence="1">Cell membrane</location>
        <topology evidence="1">Multi-pass membrane protein</topology>
    </subcellularLocation>
</comment>
<keyword evidence="8" id="KW-1185">Reference proteome</keyword>
<dbReference type="Pfam" id="PF03631">
    <property type="entry name" value="Virul_fac_BrkB"/>
    <property type="match status" value="1"/>
</dbReference>
<sequence>MKLAALGSVAKEAGLHWLADKAPRLGAALAYYTIFSLAPLLVILIGVAGLVFGPEAAQGQITAQLTHLVGKEGGEALQAIVENARQPDVGGVATLLGVAMLILGAAGVFGQLQDALNTIWEVQPKPGGGIWGFIRSRFLSLSMVLGVAFLLLISLIVSSALAAVGPLLGDWQTSRIGQLLTLCFDLVVISALFALIFKYLPDAKVAWSDVWLGAVITAVLFSIGKFLIGLYLGRAGLASSYGAAGSFAALLVWLYYASQIFLFGAELTKAYANQFGSRIQPKAHAEPVTAEARAQQGLALAD</sequence>